<dbReference type="AlphaFoldDB" id="A0A2P6MZT0"/>
<name>A0A2P6MZT0_9EUKA</name>
<feature type="compositionally biased region" description="Basic and acidic residues" evidence="3">
    <location>
        <begin position="32"/>
        <end position="49"/>
    </location>
</feature>
<dbReference type="GO" id="GO:0005634">
    <property type="term" value="C:nucleus"/>
    <property type="evidence" value="ECO:0007669"/>
    <property type="project" value="UniProtKB-SubCell"/>
</dbReference>
<feature type="DNA-binding region" description="Homeobox" evidence="1">
    <location>
        <begin position="50"/>
        <end position="78"/>
    </location>
</feature>
<comment type="caution">
    <text evidence="5">The sequence shown here is derived from an EMBL/GenBank/DDBJ whole genome shotgun (WGS) entry which is preliminary data.</text>
</comment>
<feature type="domain" description="Homeobox" evidence="4">
    <location>
        <begin position="48"/>
        <end position="77"/>
    </location>
</feature>
<keyword evidence="1 2" id="KW-0539">Nucleus</keyword>
<dbReference type="InParanoid" id="A0A2P6MZT0"/>
<keyword evidence="1 2" id="KW-0371">Homeobox</keyword>
<dbReference type="Gene3D" id="1.10.10.60">
    <property type="entry name" value="Homeodomain-like"/>
    <property type="match status" value="1"/>
</dbReference>
<evidence type="ECO:0000313" key="5">
    <source>
        <dbReference type="EMBL" id="PRP77196.1"/>
    </source>
</evidence>
<dbReference type="Pfam" id="PF00046">
    <property type="entry name" value="Homeodomain"/>
    <property type="match status" value="1"/>
</dbReference>
<dbReference type="SUPFAM" id="SSF46689">
    <property type="entry name" value="Homeodomain-like"/>
    <property type="match status" value="1"/>
</dbReference>
<sequence>MVVRVGWALCHISGRFTPRHPSTPSPFAITEPTRHGPTADHRRTSDGKRRELAKTLNTTPRTIQVWFHNQRGRLKEESVSVPVPVEAESSSQIHVFTNERVK</sequence>
<accession>A0A2P6MZT0</accession>
<dbReference type="PROSITE" id="PS50071">
    <property type="entry name" value="HOMEOBOX_2"/>
    <property type="match status" value="1"/>
</dbReference>
<reference evidence="5 6" key="1">
    <citation type="journal article" date="2018" name="Genome Biol. Evol.">
        <title>Multiple Roots of Fruiting Body Formation in Amoebozoa.</title>
        <authorList>
            <person name="Hillmann F."/>
            <person name="Forbes G."/>
            <person name="Novohradska S."/>
            <person name="Ferling I."/>
            <person name="Riege K."/>
            <person name="Groth M."/>
            <person name="Westermann M."/>
            <person name="Marz M."/>
            <person name="Spaller T."/>
            <person name="Winckler T."/>
            <person name="Schaap P."/>
            <person name="Glockner G."/>
        </authorList>
    </citation>
    <scope>NUCLEOTIDE SEQUENCE [LARGE SCALE GENOMIC DNA]</scope>
    <source>
        <strain evidence="5 6">Jena</strain>
    </source>
</reference>
<keyword evidence="1 2" id="KW-0238">DNA-binding</keyword>
<dbReference type="OrthoDB" id="6159439at2759"/>
<evidence type="ECO:0000259" key="4">
    <source>
        <dbReference type="PROSITE" id="PS50071"/>
    </source>
</evidence>
<dbReference type="Proteomes" id="UP000241769">
    <property type="component" value="Unassembled WGS sequence"/>
</dbReference>
<feature type="region of interest" description="Disordered" evidence="3">
    <location>
        <begin position="18"/>
        <end position="49"/>
    </location>
</feature>
<evidence type="ECO:0000313" key="6">
    <source>
        <dbReference type="Proteomes" id="UP000241769"/>
    </source>
</evidence>
<gene>
    <name evidence="5" type="ORF">PROFUN_13382</name>
</gene>
<organism evidence="5 6">
    <name type="scientific">Planoprotostelium fungivorum</name>
    <dbReference type="NCBI Taxonomy" id="1890364"/>
    <lineage>
        <taxon>Eukaryota</taxon>
        <taxon>Amoebozoa</taxon>
        <taxon>Evosea</taxon>
        <taxon>Variosea</taxon>
        <taxon>Cavosteliida</taxon>
        <taxon>Cavosteliaceae</taxon>
        <taxon>Planoprotostelium</taxon>
    </lineage>
</organism>
<evidence type="ECO:0000256" key="2">
    <source>
        <dbReference type="RuleBase" id="RU000682"/>
    </source>
</evidence>
<dbReference type="InterPro" id="IPR009057">
    <property type="entry name" value="Homeodomain-like_sf"/>
</dbReference>
<dbReference type="InterPro" id="IPR001356">
    <property type="entry name" value="HD"/>
</dbReference>
<evidence type="ECO:0000256" key="3">
    <source>
        <dbReference type="SAM" id="MobiDB-lite"/>
    </source>
</evidence>
<dbReference type="GO" id="GO:0003677">
    <property type="term" value="F:DNA binding"/>
    <property type="evidence" value="ECO:0007669"/>
    <property type="project" value="UniProtKB-UniRule"/>
</dbReference>
<protein>
    <recommendedName>
        <fullName evidence="4">Homeobox domain-containing protein</fullName>
    </recommendedName>
</protein>
<dbReference type="CDD" id="cd00086">
    <property type="entry name" value="homeodomain"/>
    <property type="match status" value="1"/>
</dbReference>
<comment type="subcellular location">
    <subcellularLocation>
        <location evidence="1 2">Nucleus</location>
    </subcellularLocation>
</comment>
<evidence type="ECO:0000256" key="1">
    <source>
        <dbReference type="PROSITE-ProRule" id="PRU00108"/>
    </source>
</evidence>
<proteinExistence type="predicted"/>
<keyword evidence="6" id="KW-1185">Reference proteome</keyword>
<dbReference type="EMBL" id="MDYQ01000275">
    <property type="protein sequence ID" value="PRP77196.1"/>
    <property type="molecule type" value="Genomic_DNA"/>
</dbReference>